<keyword evidence="2" id="KW-1185">Reference proteome</keyword>
<protein>
    <submittedName>
        <fullName evidence="1">Uncharacterized protein</fullName>
    </submittedName>
</protein>
<name>A0A0C2MTW0_THEKT</name>
<evidence type="ECO:0000313" key="1">
    <source>
        <dbReference type="EMBL" id="KII70766.1"/>
    </source>
</evidence>
<proteinExistence type="predicted"/>
<comment type="caution">
    <text evidence="1">The sequence shown here is derived from an EMBL/GenBank/DDBJ whole genome shotgun (WGS) entry which is preliminary data.</text>
</comment>
<evidence type="ECO:0000313" key="2">
    <source>
        <dbReference type="Proteomes" id="UP000031668"/>
    </source>
</evidence>
<dbReference type="Proteomes" id="UP000031668">
    <property type="component" value="Unassembled WGS sequence"/>
</dbReference>
<sequence length="117" mass="13654">MVLELSQHSSPKTWYLNPQVSQRQGNNHYELNITVNGQDKIILEDGTSLKKVRNIVLTEKKKVKKEKVEIFGSLENKEMNKECMEIKILTIQNQMKYLWTEIFRQLCDVESRGVGTV</sequence>
<dbReference type="EMBL" id="JWZT01001965">
    <property type="protein sequence ID" value="KII70766.1"/>
    <property type="molecule type" value="Genomic_DNA"/>
</dbReference>
<dbReference type="AlphaFoldDB" id="A0A0C2MTW0"/>
<reference evidence="1 2" key="1">
    <citation type="journal article" date="2014" name="Genome Biol. Evol.">
        <title>The genome of the myxosporean Thelohanellus kitauei shows adaptations to nutrient acquisition within its fish host.</title>
        <authorList>
            <person name="Yang Y."/>
            <person name="Xiong J."/>
            <person name="Zhou Z."/>
            <person name="Huo F."/>
            <person name="Miao W."/>
            <person name="Ran C."/>
            <person name="Liu Y."/>
            <person name="Zhang J."/>
            <person name="Feng J."/>
            <person name="Wang M."/>
            <person name="Wang M."/>
            <person name="Wang L."/>
            <person name="Yao B."/>
        </authorList>
    </citation>
    <scope>NUCLEOTIDE SEQUENCE [LARGE SCALE GENOMIC DNA]</scope>
    <source>
        <strain evidence="1">Wuqing</strain>
    </source>
</reference>
<organism evidence="1 2">
    <name type="scientific">Thelohanellus kitauei</name>
    <name type="common">Myxosporean</name>
    <dbReference type="NCBI Taxonomy" id="669202"/>
    <lineage>
        <taxon>Eukaryota</taxon>
        <taxon>Metazoa</taxon>
        <taxon>Cnidaria</taxon>
        <taxon>Myxozoa</taxon>
        <taxon>Myxosporea</taxon>
        <taxon>Bivalvulida</taxon>
        <taxon>Platysporina</taxon>
        <taxon>Myxobolidae</taxon>
        <taxon>Thelohanellus</taxon>
    </lineage>
</organism>
<gene>
    <name evidence="1" type="ORF">RF11_00869</name>
</gene>
<accession>A0A0C2MTW0</accession>